<gene>
    <name evidence="2" type="ORF">BDV41DRAFT_410124</name>
</gene>
<name>A0A5N6VNG4_9EURO</name>
<proteinExistence type="predicted"/>
<protein>
    <submittedName>
        <fullName evidence="2">Uncharacterized protein</fullName>
    </submittedName>
</protein>
<keyword evidence="1" id="KW-0472">Membrane</keyword>
<keyword evidence="1" id="KW-0812">Transmembrane</keyword>
<keyword evidence="3" id="KW-1185">Reference proteome</keyword>
<feature type="transmembrane region" description="Helical" evidence="1">
    <location>
        <begin position="50"/>
        <end position="67"/>
    </location>
</feature>
<organism evidence="2 3">
    <name type="scientific">Aspergillus transmontanensis</name>
    <dbReference type="NCBI Taxonomy" id="1034304"/>
    <lineage>
        <taxon>Eukaryota</taxon>
        <taxon>Fungi</taxon>
        <taxon>Dikarya</taxon>
        <taxon>Ascomycota</taxon>
        <taxon>Pezizomycotina</taxon>
        <taxon>Eurotiomycetes</taxon>
        <taxon>Eurotiomycetidae</taxon>
        <taxon>Eurotiales</taxon>
        <taxon>Aspergillaceae</taxon>
        <taxon>Aspergillus</taxon>
        <taxon>Aspergillus subgen. Circumdati</taxon>
    </lineage>
</organism>
<evidence type="ECO:0000313" key="3">
    <source>
        <dbReference type="Proteomes" id="UP000325433"/>
    </source>
</evidence>
<evidence type="ECO:0000313" key="2">
    <source>
        <dbReference type="EMBL" id="KAE8310013.1"/>
    </source>
</evidence>
<reference evidence="3" key="1">
    <citation type="submission" date="2019-04" db="EMBL/GenBank/DDBJ databases">
        <title>Friends and foes A comparative genomics studyof 23 Aspergillus species from section Flavi.</title>
        <authorList>
            <consortium name="DOE Joint Genome Institute"/>
            <person name="Kjaerbolling I."/>
            <person name="Vesth T."/>
            <person name="Frisvad J.C."/>
            <person name="Nybo J.L."/>
            <person name="Theobald S."/>
            <person name="Kildgaard S."/>
            <person name="Isbrandt T."/>
            <person name="Kuo A."/>
            <person name="Sato A."/>
            <person name="Lyhne E.K."/>
            <person name="Kogle M.E."/>
            <person name="Wiebenga A."/>
            <person name="Kun R.S."/>
            <person name="Lubbers R.J."/>
            <person name="Makela M.R."/>
            <person name="Barry K."/>
            <person name="Chovatia M."/>
            <person name="Clum A."/>
            <person name="Daum C."/>
            <person name="Haridas S."/>
            <person name="He G."/>
            <person name="LaButti K."/>
            <person name="Lipzen A."/>
            <person name="Mondo S."/>
            <person name="Riley R."/>
            <person name="Salamov A."/>
            <person name="Simmons B.A."/>
            <person name="Magnuson J.K."/>
            <person name="Henrissat B."/>
            <person name="Mortensen U.H."/>
            <person name="Larsen T.O."/>
            <person name="Devries R.P."/>
            <person name="Grigoriev I.V."/>
            <person name="Machida M."/>
            <person name="Baker S.E."/>
            <person name="Andersen M.R."/>
        </authorList>
    </citation>
    <scope>NUCLEOTIDE SEQUENCE [LARGE SCALE GENOMIC DNA]</scope>
    <source>
        <strain evidence="3">CBS 130015</strain>
    </source>
</reference>
<dbReference type="EMBL" id="ML738359">
    <property type="protein sequence ID" value="KAE8310013.1"/>
    <property type="molecule type" value="Genomic_DNA"/>
</dbReference>
<dbReference type="Proteomes" id="UP000325433">
    <property type="component" value="Unassembled WGS sequence"/>
</dbReference>
<accession>A0A5N6VNG4</accession>
<evidence type="ECO:0000256" key="1">
    <source>
        <dbReference type="SAM" id="Phobius"/>
    </source>
</evidence>
<keyword evidence="1" id="KW-1133">Transmembrane helix</keyword>
<dbReference type="AlphaFoldDB" id="A0A5N6VNG4"/>
<sequence length="109" mass="12368">MVWALNCGWQARSQCGTRRPRTPRHRRQDIGPIACLEAGAEEGMHKVRPLSCGLAILLILGLLQVLMEPGWSMSSQTNWQDFFSILIYMVIHYETCYPSTFLTCCVSYG</sequence>